<dbReference type="InterPro" id="IPR005952">
    <property type="entry name" value="Phosphogly_mut1"/>
</dbReference>
<dbReference type="InterPro" id="IPR013078">
    <property type="entry name" value="His_Pase_superF_clade-1"/>
</dbReference>
<evidence type="ECO:0000256" key="7">
    <source>
        <dbReference type="PIRSR" id="PIRSR613078-3"/>
    </source>
</evidence>
<accession>A0A0J8D9D0</accession>
<dbReference type="Proteomes" id="UP000036756">
    <property type="component" value="Unassembled WGS sequence"/>
</dbReference>
<dbReference type="GO" id="GO:0043755">
    <property type="term" value="F:alpha-ribazole phosphatase activity"/>
    <property type="evidence" value="ECO:0007669"/>
    <property type="project" value="UniProtKB-UniRule"/>
</dbReference>
<evidence type="ECO:0000256" key="3">
    <source>
        <dbReference type="ARBA" id="ARBA00023235"/>
    </source>
</evidence>
<dbReference type="SUPFAM" id="SSF53254">
    <property type="entry name" value="Phosphoglycerate mutase-like"/>
    <property type="match status" value="1"/>
</dbReference>
<dbReference type="PATRIC" id="fig|1121307.3.peg.529"/>
<reference evidence="8 9" key="1">
    <citation type="submission" date="2015-06" db="EMBL/GenBank/DDBJ databases">
        <title>Draft genome sequence of the purine-degrading Clostridium cylindrosporum HC-1 (DSM 605).</title>
        <authorList>
            <person name="Poehlein A."/>
            <person name="Schiel-Bengelsdorf B."/>
            <person name="Bengelsdorf F."/>
            <person name="Daniel R."/>
            <person name="Duerre P."/>
        </authorList>
    </citation>
    <scope>NUCLEOTIDE SEQUENCE [LARGE SCALE GENOMIC DNA]</scope>
    <source>
        <strain evidence="8 9">DSM 605</strain>
    </source>
</reference>
<comment type="similarity">
    <text evidence="1">Belongs to the phosphoglycerate mutase family. BPG-dependent PGAM subfamily.</text>
</comment>
<keyword evidence="2" id="KW-0324">Glycolysis</keyword>
<evidence type="ECO:0000313" key="9">
    <source>
        <dbReference type="Proteomes" id="UP000036756"/>
    </source>
</evidence>
<evidence type="ECO:0000256" key="6">
    <source>
        <dbReference type="PIRSR" id="PIRSR613078-2"/>
    </source>
</evidence>
<dbReference type="GO" id="GO:0006096">
    <property type="term" value="P:glycolytic process"/>
    <property type="evidence" value="ECO:0007669"/>
    <property type="project" value="UniProtKB-KW"/>
</dbReference>
<keyword evidence="8" id="KW-0378">Hydrolase</keyword>
<dbReference type="InterPro" id="IPR029033">
    <property type="entry name" value="His_PPase_superfam"/>
</dbReference>
<dbReference type="CDD" id="cd07067">
    <property type="entry name" value="HP_PGM_like"/>
    <property type="match status" value="1"/>
</dbReference>
<feature type="site" description="Transition state stabilizer" evidence="7">
    <location>
        <position position="151"/>
    </location>
</feature>
<protein>
    <recommendedName>
        <fullName evidence="4">Alpha-ribazole phosphatase</fullName>
        <ecNumber evidence="4">3.1.3.73</ecNumber>
    </recommendedName>
</protein>
<evidence type="ECO:0000256" key="4">
    <source>
        <dbReference type="NCBIfam" id="TIGR03162"/>
    </source>
</evidence>
<name>A0A0J8D9D0_CLOCY</name>
<evidence type="ECO:0000256" key="5">
    <source>
        <dbReference type="PIRSR" id="PIRSR613078-1"/>
    </source>
</evidence>
<evidence type="ECO:0000256" key="2">
    <source>
        <dbReference type="ARBA" id="ARBA00023152"/>
    </source>
</evidence>
<feature type="active site" description="Tele-phosphohistidine intermediate" evidence="5">
    <location>
        <position position="8"/>
    </location>
</feature>
<dbReference type="SMART" id="SM00855">
    <property type="entry name" value="PGAM"/>
    <property type="match status" value="1"/>
</dbReference>
<dbReference type="InterPro" id="IPR017578">
    <property type="entry name" value="Ribazole_CobC"/>
</dbReference>
<feature type="active site" description="Proton donor/acceptor" evidence="5">
    <location>
        <position position="83"/>
    </location>
</feature>
<dbReference type="EC" id="3.1.3.73" evidence="4"/>
<dbReference type="PIRSF" id="PIRSF000709">
    <property type="entry name" value="6PFK_2-Ptase"/>
    <property type="match status" value="1"/>
</dbReference>
<dbReference type="Gene3D" id="3.40.50.1240">
    <property type="entry name" value="Phosphoglycerate mutase-like"/>
    <property type="match status" value="1"/>
</dbReference>
<feature type="binding site" evidence="6">
    <location>
        <position position="57"/>
    </location>
    <ligand>
        <name>substrate</name>
    </ligand>
</feature>
<dbReference type="Pfam" id="PF00300">
    <property type="entry name" value="His_Phos_1"/>
    <property type="match status" value="1"/>
</dbReference>
<dbReference type="EMBL" id="LFVU01000028">
    <property type="protein sequence ID" value="KMT20934.1"/>
    <property type="molecule type" value="Genomic_DNA"/>
</dbReference>
<comment type="caution">
    <text evidence="8">The sequence shown here is derived from an EMBL/GenBank/DDBJ whole genome shotgun (WGS) entry which is preliminary data.</text>
</comment>
<dbReference type="RefSeq" id="WP_048571332.1">
    <property type="nucleotide sequence ID" value="NZ_LFVU01000028.1"/>
</dbReference>
<dbReference type="OrthoDB" id="7925971at2"/>
<feature type="binding site" evidence="6">
    <location>
        <begin position="7"/>
        <end position="14"/>
    </location>
    <ligand>
        <name>substrate</name>
    </ligand>
</feature>
<gene>
    <name evidence="8" type="primary">pspA</name>
    <name evidence="8" type="ORF">CLCY_1c01680</name>
</gene>
<keyword evidence="9" id="KW-1185">Reference proteome</keyword>
<dbReference type="NCBIfam" id="TIGR03162">
    <property type="entry name" value="ribazole_cobC"/>
    <property type="match status" value="1"/>
</dbReference>
<dbReference type="GO" id="GO:0009236">
    <property type="term" value="P:cobalamin biosynthetic process"/>
    <property type="evidence" value="ECO:0007669"/>
    <property type="project" value="UniProtKB-UniRule"/>
</dbReference>
<proteinExistence type="inferred from homology"/>
<dbReference type="STRING" id="1121307.CLCY_1c01680"/>
<keyword evidence="3" id="KW-0413">Isomerase</keyword>
<dbReference type="PANTHER" id="PTHR11931">
    <property type="entry name" value="PHOSPHOGLYCERATE MUTASE"/>
    <property type="match status" value="1"/>
</dbReference>
<evidence type="ECO:0000313" key="8">
    <source>
        <dbReference type="EMBL" id="KMT20934.1"/>
    </source>
</evidence>
<sequence length="197" mass="23281">MELIFVRHGETDLNFNKKYQGRIDTSLNQEGINQAKQLKDKLKNFKIDKVYTSPLKRTKETLEILLGDNQENISIYEEIRIQEIDFGYWDAVSYDKVMLGYEKEYEDFLRDYKNFTFPGGESFRDFYKRCVEFLLDIVDPKSSERVLIATHGGVIRVFLCHMLGLSKDMFYNFSVKQGCYTRILVYEGINLIEEINK</sequence>
<organism evidence="8 9">
    <name type="scientific">Clostridium cylindrosporum DSM 605</name>
    <dbReference type="NCBI Taxonomy" id="1121307"/>
    <lineage>
        <taxon>Bacteria</taxon>
        <taxon>Bacillati</taxon>
        <taxon>Bacillota</taxon>
        <taxon>Clostridia</taxon>
        <taxon>Eubacteriales</taxon>
        <taxon>Clostridiaceae</taxon>
        <taxon>Clostridium</taxon>
    </lineage>
</organism>
<dbReference type="GO" id="GO:0016868">
    <property type="term" value="F:intramolecular phosphotransferase activity"/>
    <property type="evidence" value="ECO:0007669"/>
    <property type="project" value="InterPro"/>
</dbReference>
<evidence type="ECO:0000256" key="1">
    <source>
        <dbReference type="ARBA" id="ARBA00006717"/>
    </source>
</evidence>
<dbReference type="AlphaFoldDB" id="A0A0J8D9D0"/>